<name>F5Y2I2_RAMTT</name>
<dbReference type="EMBL" id="CP000245">
    <property type="protein sequence ID" value="AEG92345.1"/>
    <property type="molecule type" value="Genomic_DNA"/>
</dbReference>
<keyword evidence="2" id="KW-1185">Reference proteome</keyword>
<reference evidence="1 2" key="2">
    <citation type="journal article" date="2011" name="PLoS ONE">
        <title>The Cyst-Dividing Bacterium Ramlibacter tataouinensis TTB310 Genome Reveals a Well-Stocked Toolbox for Adaptation to a Desert Environment.</title>
        <authorList>
            <person name="De Luca G."/>
            <person name="Barakat M."/>
            <person name="Ortet P."/>
            <person name="Fochesato S."/>
            <person name="Jourlin-Castelli C."/>
            <person name="Ansaldi M."/>
            <person name="Py B."/>
            <person name="Fichant G."/>
            <person name="Coutinho P.M."/>
            <person name="Voulhoux R."/>
            <person name="Bastien O."/>
            <person name="Marechal E."/>
            <person name="Henrissat B."/>
            <person name="Quentin Y."/>
            <person name="Noirot P."/>
            <person name="Filloux A."/>
            <person name="Mejean V."/>
            <person name="Dubow M.S."/>
            <person name="Barras F."/>
            <person name="Barbe V."/>
            <person name="Weissenbach J."/>
            <person name="Mihalcescu I."/>
            <person name="Vermeglio A."/>
            <person name="Achouak W."/>
            <person name="Heulin T."/>
        </authorList>
    </citation>
    <scope>NUCLEOTIDE SEQUENCE [LARGE SCALE GENOMIC DNA]</scope>
    <source>
        <strain evidence="2">ATCC BAA-407 / DSM 14655 / LMG 21543 / TTB310</strain>
    </source>
</reference>
<evidence type="ECO:0000313" key="2">
    <source>
        <dbReference type="Proteomes" id="UP000008385"/>
    </source>
</evidence>
<dbReference type="eggNOG" id="ENOG503307F">
    <property type="taxonomic scope" value="Bacteria"/>
</dbReference>
<dbReference type="HOGENOM" id="CLU_1915361_0_0_4"/>
<sequence length="132" mass="14009">MQGHVTHNPFDLLNLQADSGELGARKTGFTARSVSKAPTVVAKVAAPVAAQPPPTPAPPTAPPLPFTVLGGITGDRIAGGRPVAFLRMRDEVLTVQAGDEIDKTYRVEAITGDSVELTYLPLKERQSLIMRP</sequence>
<evidence type="ECO:0000313" key="1">
    <source>
        <dbReference type="EMBL" id="AEG92345.1"/>
    </source>
</evidence>
<organism evidence="1 2">
    <name type="scientific">Ramlibacter tataouinensis (strain ATCC BAA-407 / DSM 14655 / LMG 21543 / TTB310)</name>
    <dbReference type="NCBI Taxonomy" id="365046"/>
    <lineage>
        <taxon>Bacteria</taxon>
        <taxon>Pseudomonadati</taxon>
        <taxon>Pseudomonadota</taxon>
        <taxon>Betaproteobacteria</taxon>
        <taxon>Burkholderiales</taxon>
        <taxon>Comamonadaceae</taxon>
        <taxon>Ramlibacter</taxon>
    </lineage>
</organism>
<dbReference type="AlphaFoldDB" id="F5Y2I2"/>
<reference evidence="2" key="1">
    <citation type="submission" date="2006-01" db="EMBL/GenBank/DDBJ databases">
        <title>Genome of the cyst-dividing bacterium Ramlibacter tataouinensis.</title>
        <authorList>
            <person name="Barakat M."/>
            <person name="Ortet P."/>
            <person name="De Luca G."/>
            <person name="Jourlin-Castelli C."/>
            <person name="Ansaldi M."/>
            <person name="Py B."/>
            <person name="Fichant G."/>
            <person name="Coutinho P."/>
            <person name="Voulhoux R."/>
            <person name="Bastien O."/>
            <person name="Roy S."/>
            <person name="Marechal E."/>
            <person name="Henrissat B."/>
            <person name="Quentin Y."/>
            <person name="Noirot P."/>
            <person name="Filloux A."/>
            <person name="Mejean V."/>
            <person name="DuBow M."/>
            <person name="Barras F."/>
            <person name="Heulin T."/>
        </authorList>
    </citation>
    <scope>NUCLEOTIDE SEQUENCE [LARGE SCALE GENOMIC DNA]</scope>
    <source>
        <strain evidence="2">ATCC BAA-407 / DSM 14655 / LMG 21543 / TTB310</strain>
    </source>
</reference>
<protein>
    <submittedName>
        <fullName evidence="1">Uncharacterized protein</fullName>
    </submittedName>
</protein>
<dbReference type="KEGG" id="rta:Rta_12580"/>
<dbReference type="STRING" id="365046.Rta_12580"/>
<accession>F5Y2I2</accession>
<gene>
    <name evidence="1" type="ordered locus">Rta_12580</name>
</gene>
<dbReference type="Proteomes" id="UP000008385">
    <property type="component" value="Chromosome"/>
</dbReference>
<proteinExistence type="predicted"/>